<gene>
    <name evidence="1" type="ORF">L1987_43179</name>
</gene>
<proteinExistence type="predicted"/>
<evidence type="ECO:0000313" key="2">
    <source>
        <dbReference type="Proteomes" id="UP001056120"/>
    </source>
</evidence>
<dbReference type="EMBL" id="CM042031">
    <property type="protein sequence ID" value="KAI3784087.1"/>
    <property type="molecule type" value="Genomic_DNA"/>
</dbReference>
<accession>A0ACB9GKX4</accession>
<keyword evidence="2" id="KW-1185">Reference proteome</keyword>
<protein>
    <submittedName>
        <fullName evidence="1">Uncharacterized protein</fullName>
    </submittedName>
</protein>
<organism evidence="1 2">
    <name type="scientific">Smallanthus sonchifolius</name>
    <dbReference type="NCBI Taxonomy" id="185202"/>
    <lineage>
        <taxon>Eukaryota</taxon>
        <taxon>Viridiplantae</taxon>
        <taxon>Streptophyta</taxon>
        <taxon>Embryophyta</taxon>
        <taxon>Tracheophyta</taxon>
        <taxon>Spermatophyta</taxon>
        <taxon>Magnoliopsida</taxon>
        <taxon>eudicotyledons</taxon>
        <taxon>Gunneridae</taxon>
        <taxon>Pentapetalae</taxon>
        <taxon>asterids</taxon>
        <taxon>campanulids</taxon>
        <taxon>Asterales</taxon>
        <taxon>Asteraceae</taxon>
        <taxon>Asteroideae</taxon>
        <taxon>Heliantheae alliance</taxon>
        <taxon>Millerieae</taxon>
        <taxon>Smallanthus</taxon>
    </lineage>
</organism>
<reference evidence="2" key="1">
    <citation type="journal article" date="2022" name="Mol. Ecol. Resour.">
        <title>The genomes of chicory, endive, great burdock and yacon provide insights into Asteraceae palaeo-polyploidization history and plant inulin production.</title>
        <authorList>
            <person name="Fan W."/>
            <person name="Wang S."/>
            <person name="Wang H."/>
            <person name="Wang A."/>
            <person name="Jiang F."/>
            <person name="Liu H."/>
            <person name="Zhao H."/>
            <person name="Xu D."/>
            <person name="Zhang Y."/>
        </authorList>
    </citation>
    <scope>NUCLEOTIDE SEQUENCE [LARGE SCALE GENOMIC DNA]</scope>
    <source>
        <strain evidence="2">cv. Yunnan</strain>
    </source>
</reference>
<reference evidence="1 2" key="2">
    <citation type="journal article" date="2022" name="Mol. Ecol. Resour.">
        <title>The genomes of chicory, endive, great burdock and yacon provide insights into Asteraceae paleo-polyploidization history and plant inulin production.</title>
        <authorList>
            <person name="Fan W."/>
            <person name="Wang S."/>
            <person name="Wang H."/>
            <person name="Wang A."/>
            <person name="Jiang F."/>
            <person name="Liu H."/>
            <person name="Zhao H."/>
            <person name="Xu D."/>
            <person name="Zhang Y."/>
        </authorList>
    </citation>
    <scope>NUCLEOTIDE SEQUENCE [LARGE SCALE GENOMIC DNA]</scope>
    <source>
        <strain evidence="2">cv. Yunnan</strain>
        <tissue evidence="1">Leaves</tissue>
    </source>
</reference>
<dbReference type="Proteomes" id="UP001056120">
    <property type="component" value="Linkage Group LG14"/>
</dbReference>
<name>A0ACB9GKX4_9ASTR</name>
<evidence type="ECO:0000313" key="1">
    <source>
        <dbReference type="EMBL" id="KAI3784087.1"/>
    </source>
</evidence>
<comment type="caution">
    <text evidence="1">The sequence shown here is derived from an EMBL/GenBank/DDBJ whole genome shotgun (WGS) entry which is preliminary data.</text>
</comment>
<sequence>MKMGSVQVTLILFIMLLTPAATPTIVLNSELVLITIKTFRKVRRLNEEKGYVVAIMMDTDGNEIHIGDLCGASSAKAKIGSYAGASCIDHQIAPHHHLQMQVHASDEPFLSSLVLNFPGSKIEEISKSNLDETSVKNVSPILTRATRESRKGFKLSFVELKRKPDVWLRYVSW</sequence>